<comment type="subcellular location">
    <subcellularLocation>
        <location evidence="1">Nucleus</location>
    </subcellularLocation>
</comment>
<evidence type="ECO:0000256" key="6">
    <source>
        <dbReference type="ARBA" id="ARBA00044354"/>
    </source>
</evidence>
<dbReference type="GO" id="GO:0005737">
    <property type="term" value="C:cytoplasm"/>
    <property type="evidence" value="ECO:0007669"/>
    <property type="project" value="TreeGrafter"/>
</dbReference>
<dbReference type="Gene3D" id="3.40.50.720">
    <property type="entry name" value="NAD(P)-binding Rossmann-like Domain"/>
    <property type="match status" value="1"/>
</dbReference>
<keyword evidence="5" id="KW-0539">Nucleus</keyword>
<organism evidence="8 9">
    <name type="scientific">Sphaerosporella brunnea</name>
    <dbReference type="NCBI Taxonomy" id="1250544"/>
    <lineage>
        <taxon>Eukaryota</taxon>
        <taxon>Fungi</taxon>
        <taxon>Dikarya</taxon>
        <taxon>Ascomycota</taxon>
        <taxon>Pezizomycotina</taxon>
        <taxon>Pezizomycetes</taxon>
        <taxon>Pezizales</taxon>
        <taxon>Pyronemataceae</taxon>
        <taxon>Sphaerosporella</taxon>
    </lineage>
</organism>
<dbReference type="InterPro" id="IPR000011">
    <property type="entry name" value="UBQ/SUMO-activ_enz_E1-like"/>
</dbReference>
<evidence type="ECO:0000256" key="2">
    <source>
        <dbReference type="ARBA" id="ARBA00004718"/>
    </source>
</evidence>
<keyword evidence="4" id="KW-0833">Ubl conjugation pathway</keyword>
<evidence type="ECO:0000259" key="7">
    <source>
        <dbReference type="Pfam" id="PF00899"/>
    </source>
</evidence>
<dbReference type="Proteomes" id="UP000326924">
    <property type="component" value="Unassembled WGS sequence"/>
</dbReference>
<evidence type="ECO:0000256" key="3">
    <source>
        <dbReference type="ARBA" id="ARBA00005673"/>
    </source>
</evidence>
<proteinExistence type="inferred from homology"/>
<comment type="similarity">
    <text evidence="3">Belongs to the ubiquitin-activating E1 family.</text>
</comment>
<evidence type="ECO:0000313" key="9">
    <source>
        <dbReference type="Proteomes" id="UP000326924"/>
    </source>
</evidence>
<evidence type="ECO:0000313" key="8">
    <source>
        <dbReference type="EMBL" id="KAA8901718.1"/>
    </source>
</evidence>
<keyword evidence="9" id="KW-1185">Reference proteome</keyword>
<feature type="domain" description="THIF-type NAD/FAD binding fold" evidence="7">
    <location>
        <begin position="40"/>
        <end position="360"/>
    </location>
</feature>
<evidence type="ECO:0000256" key="4">
    <source>
        <dbReference type="ARBA" id="ARBA00022786"/>
    </source>
</evidence>
<dbReference type="InterPro" id="IPR045886">
    <property type="entry name" value="ThiF/MoeB/HesA"/>
</dbReference>
<dbReference type="PANTHER" id="PTHR10953:SF162">
    <property type="entry name" value="SUMO-ACTIVATING ENZYME SUBUNIT 1"/>
    <property type="match status" value="1"/>
</dbReference>
<dbReference type="FunCoup" id="A0A5J5ERT6">
    <property type="interactions" value="1258"/>
</dbReference>
<accession>A0A5J5ERT6</accession>
<dbReference type="OrthoDB" id="1708823at2759"/>
<dbReference type="GO" id="GO:0019948">
    <property type="term" value="F:SUMO activating enzyme activity"/>
    <property type="evidence" value="ECO:0007669"/>
    <property type="project" value="TreeGrafter"/>
</dbReference>
<gene>
    <name evidence="8" type="ORF">FN846DRAFT_899581</name>
</gene>
<reference evidence="8 9" key="1">
    <citation type="submission" date="2019-09" db="EMBL/GenBank/DDBJ databases">
        <title>Draft genome of the ectomycorrhizal ascomycete Sphaerosporella brunnea.</title>
        <authorList>
            <consortium name="DOE Joint Genome Institute"/>
            <person name="Benucci G.M."/>
            <person name="Marozzi G."/>
            <person name="Antonielli L."/>
            <person name="Sanchez S."/>
            <person name="Marco P."/>
            <person name="Wang X."/>
            <person name="Falini L.B."/>
            <person name="Barry K."/>
            <person name="Haridas S."/>
            <person name="Lipzen A."/>
            <person name="Labutti K."/>
            <person name="Grigoriev I.V."/>
            <person name="Murat C."/>
            <person name="Martin F."/>
            <person name="Albertini E."/>
            <person name="Donnini D."/>
            <person name="Bonito G."/>
        </authorList>
    </citation>
    <scope>NUCLEOTIDE SEQUENCE [LARGE SCALE GENOMIC DNA]</scope>
    <source>
        <strain evidence="8 9">Sb_GMNB300</strain>
    </source>
</reference>
<name>A0A5J5ERT6_9PEZI</name>
<evidence type="ECO:0000256" key="5">
    <source>
        <dbReference type="ARBA" id="ARBA00023242"/>
    </source>
</evidence>
<dbReference type="InterPro" id="IPR000594">
    <property type="entry name" value="ThiF_NAD_FAD-bd"/>
</dbReference>
<dbReference type="GO" id="GO:0031510">
    <property type="term" value="C:SUMO activating enzyme complex"/>
    <property type="evidence" value="ECO:0007669"/>
    <property type="project" value="TreeGrafter"/>
</dbReference>
<dbReference type="InterPro" id="IPR035985">
    <property type="entry name" value="Ubiquitin-activating_enz"/>
</dbReference>
<comment type="caution">
    <text evidence="8">The sequence shown here is derived from an EMBL/GenBank/DDBJ whole genome shotgun (WGS) entry which is preliminary data.</text>
</comment>
<dbReference type="EMBL" id="VXIS01000142">
    <property type="protein sequence ID" value="KAA8901718.1"/>
    <property type="molecule type" value="Genomic_DNA"/>
</dbReference>
<dbReference type="CDD" id="cd01492">
    <property type="entry name" value="Aos1_SUMO"/>
    <property type="match status" value="1"/>
</dbReference>
<dbReference type="SUPFAM" id="SSF69572">
    <property type="entry name" value="Activating enzymes of the ubiquitin-like proteins"/>
    <property type="match status" value="1"/>
</dbReference>
<dbReference type="Pfam" id="PF00899">
    <property type="entry name" value="ThiF"/>
    <property type="match status" value="1"/>
</dbReference>
<evidence type="ECO:0000256" key="1">
    <source>
        <dbReference type="ARBA" id="ARBA00004123"/>
    </source>
</evidence>
<dbReference type="InParanoid" id="A0A5J5ERT6"/>
<dbReference type="PRINTS" id="PR01849">
    <property type="entry name" value="UBIQUITINACT"/>
</dbReference>
<dbReference type="PANTHER" id="PTHR10953">
    <property type="entry name" value="UBIQUITIN-ACTIVATING ENZYME E1"/>
    <property type="match status" value="1"/>
</dbReference>
<sequence>MASAIPVEEVAMPDLGEQAQAAASANVTSQTISADEVALYDRQIRLWGMEAQTRMRNANILIAGMRALANEVAKNLVLAGIGSLTVMDSEDVVEDDLGAQFFVSEEDVGINRARAAAPAIQKLNPRVPVHIDTDRVKDKPADYFKKFDIVIVTDMDIDTMLLVNDATRQCEVKFYAAATYGLYGFIFADLLEHEFIVKRIKSNMRTQCGQETRTRKIIATTETKEGETMWEFVRKEEVYCSMSEAIGSQVDKKWRQRRRKNVGSILPGIRALWEFQQNFGRLPESTKEDFKAFTTVMTEVAKAIDVPPELVKSDFIRLFVENATAELSPVAAVLGGILAQDAINVLAEQEQPIQNLLVFDGDISAAPIVVLVSQAEED</sequence>
<comment type="pathway">
    <text evidence="2">Protein modification; protein sumoylation.</text>
</comment>
<dbReference type="GO" id="GO:0016925">
    <property type="term" value="P:protein sumoylation"/>
    <property type="evidence" value="ECO:0007669"/>
    <property type="project" value="TreeGrafter"/>
</dbReference>
<dbReference type="AlphaFoldDB" id="A0A5J5ERT6"/>
<protein>
    <recommendedName>
        <fullName evidence="6">Ubiquitin-like 1-activating enzyme E1A</fullName>
    </recommendedName>
</protein>